<name>A0A7H9E6V5_9LACO</name>
<dbReference type="Proteomes" id="UP000510660">
    <property type="component" value="Chromosome"/>
</dbReference>
<feature type="region of interest" description="Disordered" evidence="1">
    <location>
        <begin position="257"/>
        <end position="276"/>
    </location>
</feature>
<dbReference type="RefSeq" id="WP_180861622.1">
    <property type="nucleotide sequence ID" value="NZ_CP047415.1"/>
</dbReference>
<dbReference type="Pfam" id="PF18813">
    <property type="entry name" value="PBECR4"/>
    <property type="match status" value="1"/>
</dbReference>
<organism evidence="3 4">
    <name type="scientific">Lactobacillus crispatus</name>
    <dbReference type="NCBI Taxonomy" id="47770"/>
    <lineage>
        <taxon>Bacteria</taxon>
        <taxon>Bacillati</taxon>
        <taxon>Bacillota</taxon>
        <taxon>Bacilli</taxon>
        <taxon>Lactobacillales</taxon>
        <taxon>Lactobacillaceae</taxon>
        <taxon>Lactobacillus</taxon>
    </lineage>
</organism>
<sequence>MKKIEQTLDKQVKYIPHGYHIMREKEASMINDLYIDNINNFATFYNEKLASKTIDYVFKDNHALSLLSVNFGKENFPHLLGLRFDRRKPNQVLSDILNNKIPNAVLLKNDKTTFLKMQALNSASKLLQPDSFILKDFSNVERIRKLNLDSSIESSDKNLMILLRDSDKDGTIPASLMNLNSGDLKDQLMDVPENTILGIFQDSKDQVEYLNENAKKRKIDLGRGVESIAINHEYIKTPLDAMSLGMVVSKHLMSSTEMEKQKKVPELNKEKGSAKKLSVKIDPRAREIALRRMRDQGLER</sequence>
<evidence type="ECO:0000313" key="4">
    <source>
        <dbReference type="Proteomes" id="UP000510660"/>
    </source>
</evidence>
<proteinExistence type="predicted"/>
<accession>A0A7H9E6V5</accession>
<dbReference type="EMBL" id="CP047415">
    <property type="protein sequence ID" value="QLL73363.1"/>
    <property type="molecule type" value="Genomic_DNA"/>
</dbReference>
<evidence type="ECO:0000313" key="3">
    <source>
        <dbReference type="EMBL" id="QLL73363.1"/>
    </source>
</evidence>
<evidence type="ECO:0000256" key="1">
    <source>
        <dbReference type="SAM" id="MobiDB-lite"/>
    </source>
</evidence>
<reference evidence="3 4" key="1">
    <citation type="submission" date="2020-01" db="EMBL/GenBank/DDBJ databases">
        <title>Complete and circular genome sequences of six lactobacillus isolates from horses.</title>
        <authorList>
            <person name="Hassan H.M."/>
        </authorList>
    </citation>
    <scope>NUCLEOTIDE SEQUENCE [LARGE SCALE GENOMIC DNA]</scope>
    <source>
        <strain evidence="3 4">1D</strain>
    </source>
</reference>
<evidence type="ECO:0000259" key="2">
    <source>
        <dbReference type="Pfam" id="PF18813"/>
    </source>
</evidence>
<protein>
    <recommendedName>
        <fullName evidence="2">Phage-Barnase-EndoU-ColicinE5/D-RelE like nuclease 4 domain-containing protein</fullName>
    </recommendedName>
</protein>
<dbReference type="InterPro" id="IPR041420">
    <property type="entry name" value="PBECR4"/>
</dbReference>
<gene>
    <name evidence="3" type="ORF">GTO85_02735</name>
</gene>
<dbReference type="AlphaFoldDB" id="A0A7H9E6V5"/>
<feature type="domain" description="Phage-Barnase-EndoU-ColicinE5/D-RelE like nuclease 4" evidence="2">
    <location>
        <begin position="38"/>
        <end position="218"/>
    </location>
</feature>